<keyword evidence="10" id="KW-0560">Oxidoreductase</keyword>
<dbReference type="PANTHER" id="PTHR32234">
    <property type="entry name" value="THIOL:DISULFIDE INTERCHANGE PROTEIN DSBD"/>
    <property type="match status" value="1"/>
</dbReference>
<dbReference type="InterPro" id="IPR035671">
    <property type="entry name" value="DsbD_gamma"/>
</dbReference>
<feature type="transmembrane region" description="Helical" evidence="8">
    <location>
        <begin position="388"/>
        <end position="406"/>
    </location>
</feature>
<proteinExistence type="predicted"/>
<keyword evidence="7" id="KW-0676">Redox-active center</keyword>
<dbReference type="SUPFAM" id="SSF52833">
    <property type="entry name" value="Thioredoxin-like"/>
    <property type="match status" value="1"/>
</dbReference>
<dbReference type="Pfam" id="PF11412">
    <property type="entry name" value="DsbD_N"/>
    <property type="match status" value="1"/>
</dbReference>
<dbReference type="RefSeq" id="WP_408624161.1">
    <property type="nucleotide sequence ID" value="NZ_JBEQCT010000006.1"/>
</dbReference>
<dbReference type="InterPro" id="IPR036929">
    <property type="entry name" value="DsbDN_sf"/>
</dbReference>
<name>A0ABW9G880_9GAMM</name>
<feature type="transmembrane region" description="Helical" evidence="8">
    <location>
        <begin position="236"/>
        <end position="260"/>
    </location>
</feature>
<evidence type="ECO:0000256" key="7">
    <source>
        <dbReference type="ARBA" id="ARBA00023284"/>
    </source>
</evidence>
<feature type="transmembrane region" description="Helical" evidence="8">
    <location>
        <begin position="447"/>
        <end position="466"/>
    </location>
</feature>
<dbReference type="EMBL" id="JBEQCT010000006">
    <property type="protein sequence ID" value="MFM2485899.1"/>
    <property type="molecule type" value="Genomic_DNA"/>
</dbReference>
<dbReference type="Gene3D" id="3.40.30.10">
    <property type="entry name" value="Glutaredoxin"/>
    <property type="match status" value="1"/>
</dbReference>
<dbReference type="PANTHER" id="PTHR32234:SF0">
    <property type="entry name" value="THIOL:DISULFIDE INTERCHANGE PROTEIN DSBD"/>
    <property type="match status" value="1"/>
</dbReference>
<feature type="domain" description="Thioredoxin" evidence="9">
    <location>
        <begin position="472"/>
        <end position="594"/>
    </location>
</feature>
<keyword evidence="3 8" id="KW-0812">Transmembrane</keyword>
<keyword evidence="6 8" id="KW-0472">Membrane</keyword>
<keyword evidence="11" id="KW-1185">Reference proteome</keyword>
<dbReference type="Proteomes" id="UP001629953">
    <property type="component" value="Unassembled WGS sequence"/>
</dbReference>
<evidence type="ECO:0000256" key="1">
    <source>
        <dbReference type="ARBA" id="ARBA00004651"/>
    </source>
</evidence>
<dbReference type="Pfam" id="PF13899">
    <property type="entry name" value="Thioredoxin_7"/>
    <property type="match status" value="1"/>
</dbReference>
<reference evidence="10 11" key="1">
    <citation type="journal article" date="2013" name="Int. J. Syst. Evol. Microbiol.">
        <title>Celerinatantimonas yamalensis sp. nov., a cold-adapted diazotrophic bacterium from a cold permafrost brine.</title>
        <authorList>
            <person name="Shcherbakova V."/>
            <person name="Chuvilskaya N."/>
            <person name="Rivkina E."/>
            <person name="Demidov N."/>
            <person name="Uchaeva V."/>
            <person name="Suetin S."/>
            <person name="Suzina N."/>
            <person name="Gilichinsky D."/>
        </authorList>
    </citation>
    <scope>NUCLEOTIDE SEQUENCE [LARGE SCALE GENOMIC DNA]</scope>
    <source>
        <strain evidence="10 11">C7</strain>
    </source>
</reference>
<evidence type="ECO:0000256" key="2">
    <source>
        <dbReference type="ARBA" id="ARBA00022475"/>
    </source>
</evidence>
<gene>
    <name evidence="10" type="primary">dsbD</name>
    <name evidence="10" type="ORF">ABUE30_12675</name>
</gene>
<feature type="transmembrane region" description="Helical" evidence="8">
    <location>
        <begin position="418"/>
        <end position="435"/>
    </location>
</feature>
<sequence length="599" mass="66236">MSKQKIKAMMSWVLKLRVTWRFALFGLIVACSIAYGAVLPENQAISLSANYQNGQLNLHWQMAPGVYLYRDKIQLQTDSSTPLPIYKPPGQAHHDPIFGDTRVYAGSVNVMVDIPSSHLPLQLRVSYQGCAKSGICYPPMLQRIELSEHGVKLTTGSNSIFVPDNSVSSSPLKMLPPATPARTDLPDWLEQSTWLTLAMSFGFGLLLAFTPCVLPMLPLITGLILGSGQRSWRQTLLLSVSYVQGMALTYTLLGILVAWLGLQLQVWLQSPWLLSVISGLLVILAVSMFGWFELQLPSFLQVKLMHWQRHLDTRSYGRVLLMGAISGVICSPCVTAPTAGVLLYIAQTGNLWLGGGALYLFALGMGLPLIAITLLGRQVLPKVGAWMIQVRVVGGFLLLATALLLLERIIPEPWSTGIWLIWAGWVLWWLSTQILSRCWPRFKFLRFIIAPLLCVVMAVILWRPWLGGPSVAKALSMTSVTSLTALKEQLAKAKQAQRPVLVDYYADWCVACRELSQQTLSDPQVRDLLANFQVIRVDLSTYSDAQQALLSHYQVLGLPTLDFFSAAGKWRPNARISGFISAAQLTPKLAASQNQGRVP</sequence>
<dbReference type="InterPro" id="IPR036249">
    <property type="entry name" value="Thioredoxin-like_sf"/>
</dbReference>
<dbReference type="GO" id="GO:0047134">
    <property type="term" value="F:protein-disulfide reductase [NAD(P)H] activity"/>
    <property type="evidence" value="ECO:0007669"/>
    <property type="project" value="UniProtKB-EC"/>
</dbReference>
<keyword evidence="4" id="KW-0201">Cytochrome c-type biogenesis</keyword>
<feature type="transmembrane region" description="Helical" evidence="8">
    <location>
        <begin position="194"/>
        <end position="224"/>
    </location>
</feature>
<evidence type="ECO:0000256" key="3">
    <source>
        <dbReference type="ARBA" id="ARBA00022692"/>
    </source>
</evidence>
<dbReference type="PROSITE" id="PS51352">
    <property type="entry name" value="THIOREDOXIN_2"/>
    <property type="match status" value="1"/>
</dbReference>
<keyword evidence="2" id="KW-1003">Cell membrane</keyword>
<evidence type="ECO:0000259" key="9">
    <source>
        <dbReference type="PROSITE" id="PS51352"/>
    </source>
</evidence>
<protein>
    <submittedName>
        <fullName evidence="10">Protein-disulfide reductase DsbD</fullName>
        <ecNumber evidence="10">1.8.1.8</ecNumber>
    </submittedName>
</protein>
<comment type="caution">
    <text evidence="10">The sequence shown here is derived from an EMBL/GenBank/DDBJ whole genome shotgun (WGS) entry which is preliminary data.</text>
</comment>
<dbReference type="EC" id="1.8.1.8" evidence="10"/>
<evidence type="ECO:0000256" key="8">
    <source>
        <dbReference type="SAM" id="Phobius"/>
    </source>
</evidence>
<dbReference type="InterPro" id="IPR003834">
    <property type="entry name" value="Cyt_c_assmbl_TM_dom"/>
</dbReference>
<dbReference type="InterPro" id="IPR017937">
    <property type="entry name" value="Thioredoxin_CS"/>
</dbReference>
<dbReference type="CDD" id="cd02953">
    <property type="entry name" value="DsbDgamma"/>
    <property type="match status" value="1"/>
</dbReference>
<organism evidence="10 11">
    <name type="scientific">Celerinatantimonas yamalensis</name>
    <dbReference type="NCBI Taxonomy" id="559956"/>
    <lineage>
        <taxon>Bacteria</taxon>
        <taxon>Pseudomonadati</taxon>
        <taxon>Pseudomonadota</taxon>
        <taxon>Gammaproteobacteria</taxon>
        <taxon>Celerinatantimonadaceae</taxon>
        <taxon>Celerinatantimonas</taxon>
    </lineage>
</organism>
<feature type="transmembrane region" description="Helical" evidence="8">
    <location>
        <begin position="315"/>
        <end position="345"/>
    </location>
</feature>
<dbReference type="Pfam" id="PF02683">
    <property type="entry name" value="DsbD_TM"/>
    <property type="match status" value="1"/>
</dbReference>
<dbReference type="InterPro" id="IPR013766">
    <property type="entry name" value="Thioredoxin_domain"/>
</dbReference>
<evidence type="ECO:0000256" key="4">
    <source>
        <dbReference type="ARBA" id="ARBA00022748"/>
    </source>
</evidence>
<feature type="transmembrane region" description="Helical" evidence="8">
    <location>
        <begin position="272"/>
        <end position="294"/>
    </location>
</feature>
<comment type="subcellular location">
    <subcellularLocation>
        <location evidence="1">Cell membrane</location>
        <topology evidence="1">Multi-pass membrane protein</topology>
    </subcellularLocation>
</comment>
<evidence type="ECO:0000256" key="5">
    <source>
        <dbReference type="ARBA" id="ARBA00022989"/>
    </source>
</evidence>
<evidence type="ECO:0000313" key="11">
    <source>
        <dbReference type="Proteomes" id="UP001629953"/>
    </source>
</evidence>
<evidence type="ECO:0000256" key="6">
    <source>
        <dbReference type="ARBA" id="ARBA00023136"/>
    </source>
</evidence>
<accession>A0ABW9G880</accession>
<keyword evidence="5 8" id="KW-1133">Transmembrane helix</keyword>
<dbReference type="SUPFAM" id="SSF74863">
    <property type="entry name" value="Thiol:disulfide interchange protein DsbD, N-terminal domain (DsbD-alpha)"/>
    <property type="match status" value="1"/>
</dbReference>
<dbReference type="NCBIfam" id="NF001419">
    <property type="entry name" value="PRK00293.1"/>
    <property type="match status" value="1"/>
</dbReference>
<feature type="transmembrane region" description="Helical" evidence="8">
    <location>
        <begin position="351"/>
        <end position="376"/>
    </location>
</feature>
<dbReference type="PROSITE" id="PS00194">
    <property type="entry name" value="THIOREDOXIN_1"/>
    <property type="match status" value="1"/>
</dbReference>
<evidence type="ECO:0000313" key="10">
    <source>
        <dbReference type="EMBL" id="MFM2485899.1"/>
    </source>
</evidence>
<dbReference type="Gene3D" id="2.60.40.1250">
    <property type="entry name" value="Thiol:disulfide interchange protein DsbD, N-terminal domain"/>
    <property type="match status" value="1"/>
</dbReference>
<dbReference type="InterPro" id="IPR028250">
    <property type="entry name" value="DsbDN"/>
</dbReference>